<evidence type="ECO:0000313" key="1">
    <source>
        <dbReference type="EMBL" id="AAD25914.1"/>
    </source>
</evidence>
<reference evidence="1" key="2">
    <citation type="submission" date="1998-06" db="EMBL/GenBank/DDBJ databases">
        <title>Pediococcus pentosaceus pediocin A encoding plasmid, pMD136.</title>
        <authorList>
            <person name="Kantor A."/>
            <person name="Mett A."/>
            <person name="Shapira R."/>
        </authorList>
    </citation>
    <scope>NUCLEOTIDE SEQUENCE</scope>
    <source>
        <strain evidence="1">ATCC 43200</strain>
        <plasmid evidence="1">pMD136</plasmid>
    </source>
</reference>
<protein>
    <submittedName>
        <fullName evidence="1">Orf1rev</fullName>
    </submittedName>
</protein>
<accession>Q9X3B2</accession>
<name>Q9X3B2_PEDPE</name>
<dbReference type="AlphaFoldDB" id="Q9X3B2"/>
<organism evidence="1">
    <name type="scientific">Pediococcus pentosaceus</name>
    <dbReference type="NCBI Taxonomy" id="1255"/>
    <lineage>
        <taxon>Bacteria</taxon>
        <taxon>Bacillati</taxon>
        <taxon>Bacillota</taxon>
        <taxon>Bacilli</taxon>
        <taxon>Lactobacillales</taxon>
        <taxon>Lactobacillaceae</taxon>
        <taxon>Pediococcus</taxon>
    </lineage>
</organism>
<dbReference type="EMBL" id="AF069302">
    <property type="protein sequence ID" value="AAD25914.1"/>
    <property type="molecule type" value="Genomic_DNA"/>
</dbReference>
<gene>
    <name evidence="1" type="primary">orf1rev</name>
</gene>
<keyword evidence="1" id="KW-0614">Plasmid</keyword>
<geneLocation type="plasmid" evidence="1">
    <name>pMD136</name>
</geneLocation>
<reference evidence="1" key="1">
    <citation type="journal article" date="1997" name="FEMS Microbiol. Lett.">
        <title>Molecular characterization of the replicon of the Pediococcus pentosaceus 43200 pediocin A plasmid pMD136.</title>
        <authorList>
            <person name="Kantor A."/>
            <person name="Montville T.J."/>
            <person name="Mett A."/>
            <person name="Shapira R."/>
        </authorList>
    </citation>
    <scope>NUCLEOTIDE SEQUENCE</scope>
    <source>
        <strain evidence="1">ATCC 43200</strain>
        <plasmid evidence="1">pMD136</plasmid>
    </source>
</reference>
<sequence>MRHLIFACYFIFIYTVHSKYASLRVFTDSMKKFRPKSLSSCFYYIKTWLLVNTKSSYQHLFS</sequence>
<proteinExistence type="predicted"/>